<protein>
    <submittedName>
        <fullName evidence="1">Uncharacterized protein</fullName>
    </submittedName>
</protein>
<dbReference type="Gene3D" id="3.80.10.10">
    <property type="entry name" value="Ribonuclease Inhibitor"/>
    <property type="match status" value="3"/>
</dbReference>
<dbReference type="GO" id="GO:0019005">
    <property type="term" value="C:SCF ubiquitin ligase complex"/>
    <property type="evidence" value="ECO:0007669"/>
    <property type="project" value="TreeGrafter"/>
</dbReference>
<dbReference type="SMART" id="SM00367">
    <property type="entry name" value="LRR_CC"/>
    <property type="match status" value="6"/>
</dbReference>
<dbReference type="OMA" id="CRRISNE"/>
<dbReference type="AlphaFoldDB" id="A0A166J2H7"/>
<evidence type="ECO:0000313" key="2">
    <source>
        <dbReference type="Proteomes" id="UP000077755"/>
    </source>
</evidence>
<organism evidence="1 2">
    <name type="scientific">Daucus carota subsp. sativus</name>
    <name type="common">Carrot</name>
    <dbReference type="NCBI Taxonomy" id="79200"/>
    <lineage>
        <taxon>Eukaryota</taxon>
        <taxon>Viridiplantae</taxon>
        <taxon>Streptophyta</taxon>
        <taxon>Embryophyta</taxon>
        <taxon>Tracheophyta</taxon>
        <taxon>Spermatophyta</taxon>
        <taxon>Magnoliopsida</taxon>
        <taxon>eudicotyledons</taxon>
        <taxon>Gunneridae</taxon>
        <taxon>Pentapetalae</taxon>
        <taxon>asterids</taxon>
        <taxon>campanulids</taxon>
        <taxon>Apiales</taxon>
        <taxon>Apiaceae</taxon>
        <taxon>Apioideae</taxon>
        <taxon>Scandiceae</taxon>
        <taxon>Daucinae</taxon>
        <taxon>Daucus</taxon>
        <taxon>Daucus sect. Daucus</taxon>
    </lineage>
</organism>
<accession>A0A166J2H7</accession>
<dbReference type="Proteomes" id="UP000077755">
    <property type="component" value="Chromosome 1"/>
</dbReference>
<dbReference type="GO" id="GO:0031146">
    <property type="term" value="P:SCF-dependent proteasomal ubiquitin-dependent protein catabolic process"/>
    <property type="evidence" value="ECO:0007669"/>
    <property type="project" value="TreeGrafter"/>
</dbReference>
<reference evidence="1" key="1">
    <citation type="journal article" date="2016" name="Nat. Genet.">
        <title>A high-quality carrot genome assembly provides new insights into carotenoid accumulation and asterid genome evolution.</title>
        <authorList>
            <person name="Iorizzo M."/>
            <person name="Ellison S."/>
            <person name="Senalik D."/>
            <person name="Zeng P."/>
            <person name="Satapoomin P."/>
            <person name="Huang J."/>
            <person name="Bowman M."/>
            <person name="Iovene M."/>
            <person name="Sanseverino W."/>
            <person name="Cavagnaro P."/>
            <person name="Yildiz M."/>
            <person name="Macko-Podgorni A."/>
            <person name="Moranska E."/>
            <person name="Grzebelus E."/>
            <person name="Grzebelus D."/>
            <person name="Ashrafi H."/>
            <person name="Zheng Z."/>
            <person name="Cheng S."/>
            <person name="Spooner D."/>
            <person name="Van Deynze A."/>
            <person name="Simon P."/>
        </authorList>
    </citation>
    <scope>NUCLEOTIDE SEQUENCE</scope>
    <source>
        <tissue evidence="1">Leaf</tissue>
    </source>
</reference>
<proteinExistence type="predicted"/>
<dbReference type="InterPro" id="IPR032675">
    <property type="entry name" value="LRR_dom_sf"/>
</dbReference>
<dbReference type="KEGG" id="dcr:108207619"/>
<gene>
    <name evidence="1" type="ORF">DCAR_0104727</name>
</gene>
<name>A0A166J2H7_DAUCS</name>
<dbReference type="PANTHER" id="PTHR13318">
    <property type="entry name" value="PARTNER OF PAIRED, ISOFORM B-RELATED"/>
    <property type="match status" value="1"/>
</dbReference>
<evidence type="ECO:0000313" key="1">
    <source>
        <dbReference type="EMBL" id="WOG85536.1"/>
    </source>
</evidence>
<keyword evidence="2" id="KW-1185">Reference proteome</keyword>
<dbReference type="InterPro" id="IPR006553">
    <property type="entry name" value="Leu-rich_rpt_Cys-con_subtyp"/>
</dbReference>
<dbReference type="Gramene" id="KZN11722">
    <property type="protein sequence ID" value="KZN11722"/>
    <property type="gene ID" value="DCAR_004378"/>
</dbReference>
<dbReference type="SUPFAM" id="SSF52047">
    <property type="entry name" value="RNI-like"/>
    <property type="match status" value="1"/>
</dbReference>
<dbReference type="PANTHER" id="PTHR13318:SF101">
    <property type="entry name" value="F-BOX_LRR PROTEIN"/>
    <property type="match status" value="1"/>
</dbReference>
<dbReference type="EMBL" id="CP093343">
    <property type="protein sequence ID" value="WOG85536.1"/>
    <property type="molecule type" value="Genomic_DNA"/>
</dbReference>
<sequence>MGDLNLGDKSAGKRKVDEIGDDLEVGDRERFDFDGGGSGKKRCRGVGEGEIMGGCGRLNLGSGGSGIGRNEADGVEMGVGGKRGFRMVGEGETVGGWGISNLELGGPGVGRNVADGGVVDGGVIGGGEIGESSWGVEEKEEMSLDLNVPGFGDAGFVGCSSGVGLGCVVDDECVEVVNISSDESGDEGKELDVMNDYKGKGKVIEEGGGSGSNLGIDLYLGLDEIEKLGEDVSGSMGGGRRYSREEKGKAKVVESWMSLGGDSMGLDLNSELQNESQPTIFDLDLMLPDVYLQNEVIDFLFLNSRQDLQFDQRREQEAIEFELRRQQEAFEFELRRQQEARELWLREQQEAWAEHFRQRDLEDLMRAGREFARPLGEKWISGTEQNLQYTALNKQLISWKPSEDRDKKNSKRFVPSLLDLSMKILADNADAIVSLEGVPDSLKRRLSDRICDMKKMNAKILDLFVRGSPEEIRVKDASLITDRQFKTSFGNFAPKNLRVFQFDLCGQCVLDDTIADTLVQSLSSLPTLGIISLRGACRLSDDALKNLVELAPFLCSINLGENALITHVGIHHLANALGTSLRELFIDNCSLIDGSYISSALKKFEHLEVLSIAGISNICDKVVSDIITARGRNIKDLNLADCVNLTDYSLNIIGQNCSGLRSLNIENLDKLTNMGLSNLANGCKSIRTLKLCRNKFSDEAIAAFIDTAGRSLEQLSLNRVSQVGSFTALSLAKISRKLMSLDLSWCRKVTDEALGLLVDSCWSLKLLKLFGCTQITNVFLDGHSNSLVRIIGLYTNPLLEDVGMLDAEEVYLRYSPLPVPVSENLDHQDV</sequence>
<reference evidence="1" key="2">
    <citation type="submission" date="2022-03" db="EMBL/GenBank/DDBJ databases">
        <title>Draft title - Genomic analysis of global carrot germplasm unveils the trajectory of domestication and the origin of high carotenoid orange carrot.</title>
        <authorList>
            <person name="Iorizzo M."/>
            <person name="Ellison S."/>
            <person name="Senalik D."/>
            <person name="Macko-Podgorni A."/>
            <person name="Grzebelus D."/>
            <person name="Bostan H."/>
            <person name="Rolling W."/>
            <person name="Curaba J."/>
            <person name="Simon P."/>
        </authorList>
    </citation>
    <scope>NUCLEOTIDE SEQUENCE</scope>
    <source>
        <tissue evidence="1">Leaf</tissue>
    </source>
</reference>
<dbReference type="OrthoDB" id="10257471at2759"/>